<evidence type="ECO:0000313" key="4">
    <source>
        <dbReference type="EMBL" id="OOL17795.1"/>
    </source>
</evidence>
<dbReference type="EMBL" id="JATM01000004">
    <property type="protein sequence ID" value="OOL17795.1"/>
    <property type="molecule type" value="Genomic_DNA"/>
</dbReference>
<keyword evidence="1" id="KW-0378">Hydrolase</keyword>
<dbReference type="STRING" id="1539051.AL01_07435"/>
<dbReference type="GO" id="GO:0043456">
    <property type="term" value="P:regulation of pentose-phosphate shunt"/>
    <property type="evidence" value="ECO:0007669"/>
    <property type="project" value="TreeGrafter"/>
</dbReference>
<dbReference type="SMART" id="SM00855">
    <property type="entry name" value="PGAM"/>
    <property type="match status" value="1"/>
</dbReference>
<evidence type="ECO:0000256" key="2">
    <source>
        <dbReference type="PIRSR" id="PIRSR613078-1"/>
    </source>
</evidence>
<dbReference type="PANTHER" id="PTHR46517:SF1">
    <property type="entry name" value="FRUCTOSE-2,6-BISPHOSPHATASE TIGAR"/>
    <property type="match status" value="1"/>
</dbReference>
<dbReference type="Proteomes" id="UP000200980">
    <property type="component" value="Unassembled WGS sequence"/>
</dbReference>
<dbReference type="InterPro" id="IPR029033">
    <property type="entry name" value="His_PPase_superfam"/>
</dbReference>
<dbReference type="AlphaFoldDB" id="A0A1S8GNW8"/>
<keyword evidence="5" id="KW-1185">Reference proteome</keyword>
<dbReference type="CDD" id="cd07067">
    <property type="entry name" value="HP_PGM_like"/>
    <property type="match status" value="1"/>
</dbReference>
<protein>
    <submittedName>
        <fullName evidence="4">Phosphoglycerate mutase</fullName>
    </submittedName>
</protein>
<dbReference type="PANTHER" id="PTHR46517">
    <property type="entry name" value="FRUCTOSE-2,6-BISPHOSPHATASE TIGAR"/>
    <property type="match status" value="1"/>
</dbReference>
<dbReference type="GO" id="GO:0004331">
    <property type="term" value="F:fructose-2,6-bisphosphate 2-phosphatase activity"/>
    <property type="evidence" value="ECO:0007669"/>
    <property type="project" value="TreeGrafter"/>
</dbReference>
<evidence type="ECO:0000256" key="3">
    <source>
        <dbReference type="PIRSR" id="PIRSR613078-2"/>
    </source>
</evidence>
<dbReference type="OrthoDB" id="9781415at2"/>
<gene>
    <name evidence="4" type="ORF">AL01_07435</name>
</gene>
<dbReference type="Gene3D" id="3.40.50.1240">
    <property type="entry name" value="Phosphoglycerate mutase-like"/>
    <property type="match status" value="1"/>
</dbReference>
<name>A0A1S8GNW8_9PROT</name>
<feature type="binding site" evidence="3">
    <location>
        <begin position="13"/>
        <end position="20"/>
    </location>
    <ligand>
        <name>substrate</name>
    </ligand>
</feature>
<dbReference type="RefSeq" id="WP_077396791.1">
    <property type="nucleotide sequence ID" value="NZ_JATM01000004.1"/>
</dbReference>
<dbReference type="Pfam" id="PF00300">
    <property type="entry name" value="His_Phos_1"/>
    <property type="match status" value="1"/>
</dbReference>
<sequence>MTQLRAEPYWFLRHGETDWNARHLSQGRTDIPLNETGLTQARLAGRQLADLFEAGVRPFTHIVSSPLKRAFVTAEHVRDAIRDRTGIDLPLTKDADLQEVSFGVQEGEPMGDWYNTWIAGTFVPEKGEDFITLKTRGIQALNRAQDAGEGAPLIVAHGALFRGLRAAMGLEINVRLPNAMPLKATPEEEGWVLKLLSA</sequence>
<comment type="caution">
    <text evidence="4">The sequence shown here is derived from an EMBL/GenBank/DDBJ whole genome shotgun (WGS) entry which is preliminary data.</text>
</comment>
<evidence type="ECO:0000256" key="1">
    <source>
        <dbReference type="ARBA" id="ARBA00022801"/>
    </source>
</evidence>
<organism evidence="4 5">
    <name type="scientific">Bombella intestini</name>
    <dbReference type="NCBI Taxonomy" id="1539051"/>
    <lineage>
        <taxon>Bacteria</taxon>
        <taxon>Pseudomonadati</taxon>
        <taxon>Pseudomonadota</taxon>
        <taxon>Alphaproteobacteria</taxon>
        <taxon>Acetobacterales</taxon>
        <taxon>Acetobacteraceae</taxon>
        <taxon>Bombella</taxon>
    </lineage>
</organism>
<dbReference type="GO" id="GO:0045820">
    <property type="term" value="P:negative regulation of glycolytic process"/>
    <property type="evidence" value="ECO:0007669"/>
    <property type="project" value="TreeGrafter"/>
</dbReference>
<accession>A0A1S8GNW8</accession>
<dbReference type="InterPro" id="IPR051695">
    <property type="entry name" value="Phosphoglycerate_Mutase"/>
</dbReference>
<dbReference type="InterPro" id="IPR013078">
    <property type="entry name" value="His_Pase_superF_clade-1"/>
</dbReference>
<evidence type="ECO:0000313" key="5">
    <source>
        <dbReference type="Proteomes" id="UP000200980"/>
    </source>
</evidence>
<reference evidence="4 5" key="1">
    <citation type="journal article" date="2016" name="PLoS ONE">
        <title>Whole-Genome Sequence Analysis of Bombella intestini LMG 28161T, a Novel Acetic Acid Bacterium Isolated from the Crop of a Red-Tailed Bumble Bee, Bombus lapidarius.</title>
        <authorList>
            <person name="Li L."/>
            <person name="Illeghems K."/>
            <person name="Van Kerrebroeck S."/>
            <person name="Borremans W."/>
            <person name="Cleenwerck I."/>
            <person name="Smagghe G."/>
            <person name="De Vuyst L."/>
            <person name="Vandamme P."/>
        </authorList>
    </citation>
    <scope>NUCLEOTIDE SEQUENCE [LARGE SCALE GENOMIC DNA]</scope>
    <source>
        <strain evidence="4 5">R-52487</strain>
    </source>
</reference>
<feature type="active site" description="Proton donor/acceptor" evidence="2">
    <location>
        <position position="99"/>
    </location>
</feature>
<feature type="binding site" evidence="3">
    <location>
        <position position="69"/>
    </location>
    <ligand>
        <name>substrate</name>
    </ligand>
</feature>
<dbReference type="SUPFAM" id="SSF53254">
    <property type="entry name" value="Phosphoglycerate mutase-like"/>
    <property type="match status" value="1"/>
</dbReference>
<feature type="active site" description="Tele-phosphohistidine intermediate" evidence="2">
    <location>
        <position position="14"/>
    </location>
</feature>
<dbReference type="GO" id="GO:0005829">
    <property type="term" value="C:cytosol"/>
    <property type="evidence" value="ECO:0007669"/>
    <property type="project" value="TreeGrafter"/>
</dbReference>
<proteinExistence type="predicted"/>